<protein>
    <submittedName>
        <fullName evidence="9">Synaptic vesicle 2-related protein-like</fullName>
    </submittedName>
</protein>
<dbReference type="GO" id="GO:0022857">
    <property type="term" value="F:transmembrane transporter activity"/>
    <property type="evidence" value="ECO:0007669"/>
    <property type="project" value="InterPro"/>
</dbReference>
<dbReference type="OMA" id="LAYPWGY"/>
<evidence type="ECO:0000313" key="8">
    <source>
        <dbReference type="Proteomes" id="UP001652626"/>
    </source>
</evidence>
<dbReference type="OrthoDB" id="433512at2759"/>
<evidence type="ECO:0000259" key="7">
    <source>
        <dbReference type="PROSITE" id="PS50850"/>
    </source>
</evidence>
<evidence type="ECO:0000256" key="3">
    <source>
        <dbReference type="ARBA" id="ARBA00022692"/>
    </source>
</evidence>
<dbReference type="GO" id="GO:0016020">
    <property type="term" value="C:membrane"/>
    <property type="evidence" value="ECO:0007669"/>
    <property type="project" value="UniProtKB-SubCell"/>
</dbReference>
<comment type="subcellular location">
    <subcellularLocation>
        <location evidence="1">Membrane</location>
        <topology evidence="1">Multi-pass membrane protein</topology>
    </subcellularLocation>
</comment>
<dbReference type="InterPro" id="IPR036259">
    <property type="entry name" value="MFS_trans_sf"/>
</dbReference>
<name>A0A8B8IMV8_VANTA</name>
<feature type="transmembrane region" description="Helical" evidence="6">
    <location>
        <begin position="406"/>
        <end position="422"/>
    </location>
</feature>
<dbReference type="PANTHER" id="PTHR23511">
    <property type="entry name" value="SYNAPTIC VESICLE GLYCOPROTEIN 2"/>
    <property type="match status" value="1"/>
</dbReference>
<evidence type="ECO:0000256" key="1">
    <source>
        <dbReference type="ARBA" id="ARBA00004141"/>
    </source>
</evidence>
<dbReference type="Gene3D" id="1.20.1250.20">
    <property type="entry name" value="MFS general substrate transporter like domains"/>
    <property type="match status" value="1"/>
</dbReference>
<gene>
    <name evidence="9" type="primary">LOC113402423</name>
</gene>
<keyword evidence="4 6" id="KW-1133">Transmembrane helix</keyword>
<feature type="domain" description="Major facilitator superfamily (MFS) profile" evidence="7">
    <location>
        <begin position="43"/>
        <end position="516"/>
    </location>
</feature>
<dbReference type="PANTHER" id="PTHR23511:SF35">
    <property type="entry name" value="MAJOR FACILITATOR SUPERFAMILY (MFS) PROFILE DOMAIN-CONTAINING PROTEIN"/>
    <property type="match status" value="1"/>
</dbReference>
<proteinExistence type="predicted"/>
<organism evidence="8 9">
    <name type="scientific">Vanessa tameamea</name>
    <name type="common">Kamehameha butterfly</name>
    <dbReference type="NCBI Taxonomy" id="334116"/>
    <lineage>
        <taxon>Eukaryota</taxon>
        <taxon>Metazoa</taxon>
        <taxon>Ecdysozoa</taxon>
        <taxon>Arthropoda</taxon>
        <taxon>Hexapoda</taxon>
        <taxon>Insecta</taxon>
        <taxon>Pterygota</taxon>
        <taxon>Neoptera</taxon>
        <taxon>Endopterygota</taxon>
        <taxon>Lepidoptera</taxon>
        <taxon>Glossata</taxon>
        <taxon>Ditrysia</taxon>
        <taxon>Papilionoidea</taxon>
        <taxon>Nymphalidae</taxon>
        <taxon>Nymphalinae</taxon>
        <taxon>Vanessa</taxon>
    </lineage>
</organism>
<keyword evidence="2" id="KW-0813">Transport</keyword>
<feature type="transmembrane region" description="Helical" evidence="6">
    <location>
        <begin position="220"/>
        <end position="240"/>
    </location>
</feature>
<feature type="transmembrane region" description="Helical" evidence="6">
    <location>
        <begin position="464"/>
        <end position="488"/>
    </location>
</feature>
<feature type="transmembrane region" description="Helical" evidence="6">
    <location>
        <begin position="179"/>
        <end position="200"/>
    </location>
</feature>
<accession>A0A8B8IMV8</accession>
<feature type="transmembrane region" description="Helical" evidence="6">
    <location>
        <begin position="494"/>
        <end position="512"/>
    </location>
</feature>
<dbReference type="InterPro" id="IPR011701">
    <property type="entry name" value="MFS"/>
</dbReference>
<feature type="transmembrane region" description="Helical" evidence="6">
    <location>
        <begin position="51"/>
        <end position="81"/>
    </location>
</feature>
<feature type="transmembrane region" description="Helical" evidence="6">
    <location>
        <begin position="93"/>
        <end position="112"/>
    </location>
</feature>
<dbReference type="Pfam" id="PF07690">
    <property type="entry name" value="MFS_1"/>
    <property type="match status" value="1"/>
</dbReference>
<dbReference type="RefSeq" id="XP_026498449.2">
    <property type="nucleotide sequence ID" value="XM_026642664.2"/>
</dbReference>
<feature type="transmembrane region" description="Helical" evidence="6">
    <location>
        <begin position="377"/>
        <end position="399"/>
    </location>
</feature>
<feature type="transmembrane region" description="Helical" evidence="6">
    <location>
        <begin position="428"/>
        <end position="452"/>
    </location>
</feature>
<evidence type="ECO:0000256" key="4">
    <source>
        <dbReference type="ARBA" id="ARBA00022989"/>
    </source>
</evidence>
<dbReference type="Proteomes" id="UP001652626">
    <property type="component" value="Chromosome 12"/>
</dbReference>
<evidence type="ECO:0000256" key="2">
    <source>
        <dbReference type="ARBA" id="ARBA00022448"/>
    </source>
</evidence>
<reference evidence="9" key="1">
    <citation type="submission" date="2025-08" db="UniProtKB">
        <authorList>
            <consortium name="RefSeq"/>
        </authorList>
    </citation>
    <scope>IDENTIFICATION</scope>
    <source>
        <tissue evidence="9">Whole body</tissue>
    </source>
</reference>
<evidence type="ECO:0000256" key="6">
    <source>
        <dbReference type="SAM" id="Phobius"/>
    </source>
</evidence>
<dbReference type="AlphaFoldDB" id="A0A8B8IMV8"/>
<keyword evidence="8" id="KW-1185">Reference proteome</keyword>
<evidence type="ECO:0000256" key="5">
    <source>
        <dbReference type="ARBA" id="ARBA00023136"/>
    </source>
</evidence>
<dbReference type="InterPro" id="IPR020846">
    <property type="entry name" value="MFS_dom"/>
</dbReference>
<sequence length="518" mass="57699">MALPGKYLAKNPDFFEIYDGKDITVWSINNHQLEDKVYTYDEAIDLAGTGWYVIGMSVLLCMALEGMALDMFGFSVVVSSACDLEITHIQKSILISMPFLGSIILAYPWGYFSDTQGRLKSLRFSLWGSFILASISAFSPNWIVLAVLKFCSSSFSSGIQSIGLTLLGESCSTKLKGKLVIGVTFSLFISFAVYNIWAYFILSLDFAFDLGFIIFKPWRLLALVLALPLGISLVLANYFCESPKFVLNSGHERRAVKLLTKISERNGIKVNTYPVKRVVLHETTSLRKKDYSLLQSLMDQTFPLFKPPLLYRIVQLFYITTVVYATNNGFYAWFPLVMETFNTGNDKNVAADNLCGLISNYKELNNNEMCITSVTEFSVWVSLIQGVLYGVLIFIVAWLNGRKKTVLIILLFISSTSGFFIPLVPGRILSICLFCGFMINSVCLAIIFSYYVDMFPTSYRGMAACLGVMVARISALAGTNLVGAYLVTHCANSLYSWSAFVLSGLVVSCFLPPDKPKK</sequence>
<dbReference type="SUPFAM" id="SSF103473">
    <property type="entry name" value="MFS general substrate transporter"/>
    <property type="match status" value="1"/>
</dbReference>
<evidence type="ECO:0000313" key="9">
    <source>
        <dbReference type="RefSeq" id="XP_026498449.2"/>
    </source>
</evidence>
<feature type="transmembrane region" description="Helical" evidence="6">
    <location>
        <begin position="316"/>
        <end position="334"/>
    </location>
</feature>
<keyword evidence="3 6" id="KW-0812">Transmembrane</keyword>
<keyword evidence="5 6" id="KW-0472">Membrane</keyword>
<dbReference type="GeneID" id="113402423"/>
<dbReference type="PROSITE" id="PS50850">
    <property type="entry name" value="MFS"/>
    <property type="match status" value="1"/>
</dbReference>
<feature type="transmembrane region" description="Helical" evidence="6">
    <location>
        <begin position="124"/>
        <end position="148"/>
    </location>
</feature>